<dbReference type="SUPFAM" id="SSF49464">
    <property type="entry name" value="Carboxypeptidase regulatory domain-like"/>
    <property type="match status" value="1"/>
</dbReference>
<dbReference type="EMBL" id="BJYS01000002">
    <property type="protein sequence ID" value="GEO02778.1"/>
    <property type="molecule type" value="Genomic_DNA"/>
</dbReference>
<accession>A0A512ASV8</accession>
<reference evidence="1 2" key="1">
    <citation type="submission" date="2019-07" db="EMBL/GenBank/DDBJ databases">
        <title>Whole genome shotgun sequence of Adhaeribacter aerolatus NBRC 106133.</title>
        <authorList>
            <person name="Hosoyama A."/>
            <person name="Uohara A."/>
            <person name="Ohji S."/>
            <person name="Ichikawa N."/>
        </authorList>
    </citation>
    <scope>NUCLEOTIDE SEQUENCE [LARGE SCALE GENOMIC DNA]</scope>
    <source>
        <strain evidence="1 2">NBRC 106133</strain>
    </source>
</reference>
<evidence type="ECO:0000313" key="1">
    <source>
        <dbReference type="EMBL" id="GEO02778.1"/>
    </source>
</evidence>
<keyword evidence="2" id="KW-1185">Reference proteome</keyword>
<evidence type="ECO:0008006" key="3">
    <source>
        <dbReference type="Google" id="ProtNLM"/>
    </source>
</evidence>
<dbReference type="AlphaFoldDB" id="A0A512ASV8"/>
<gene>
    <name evidence="1" type="ORF">AAE02nite_04420</name>
</gene>
<dbReference type="InterPro" id="IPR008969">
    <property type="entry name" value="CarboxyPept-like_regulatory"/>
</dbReference>
<dbReference type="PROSITE" id="PS51257">
    <property type="entry name" value="PROKAR_LIPOPROTEIN"/>
    <property type="match status" value="1"/>
</dbReference>
<dbReference type="Gene3D" id="2.60.40.1120">
    <property type="entry name" value="Carboxypeptidase-like, regulatory domain"/>
    <property type="match status" value="1"/>
</dbReference>
<evidence type="ECO:0000313" key="2">
    <source>
        <dbReference type="Proteomes" id="UP000321532"/>
    </source>
</evidence>
<comment type="caution">
    <text evidence="1">The sequence shown here is derived from an EMBL/GenBank/DDBJ whole genome shotgun (WGS) entry which is preliminary data.</text>
</comment>
<protein>
    <recommendedName>
        <fullName evidence="3">Carboxypeptidase regulatory-like domain-containing protein</fullName>
    </recommendedName>
</protein>
<proteinExistence type="predicted"/>
<sequence>MNPFFSKINLAGLSLIALLFLFTSCTEDSILDKSRKVSGTVVDQATGKPLENVTVQLIADDDNILVHARVVQETLTDVSGKFAFAYERVEDVYRVEVNKPGYTYKQFSKGKNGFPDSYADFQLLEYFKKEENFQFPMYALGTLAVKLKNNAPAASADVIAVTCPNCESEKMGIVKAPRAFTFTGTGEQTLNLGQVAGNTYIRLKYKVTHNGQTQELKDSVYVQPFVLNNFDLHY</sequence>
<name>A0A512ASV8_9BACT</name>
<dbReference type="RefSeq" id="WP_146894822.1">
    <property type="nucleotide sequence ID" value="NZ_BJYS01000002.1"/>
</dbReference>
<organism evidence="1 2">
    <name type="scientific">Adhaeribacter aerolatus</name>
    <dbReference type="NCBI Taxonomy" id="670289"/>
    <lineage>
        <taxon>Bacteria</taxon>
        <taxon>Pseudomonadati</taxon>
        <taxon>Bacteroidota</taxon>
        <taxon>Cytophagia</taxon>
        <taxon>Cytophagales</taxon>
        <taxon>Hymenobacteraceae</taxon>
        <taxon>Adhaeribacter</taxon>
    </lineage>
</organism>
<dbReference type="Pfam" id="PF13620">
    <property type="entry name" value="CarboxypepD_reg"/>
    <property type="match status" value="1"/>
</dbReference>
<dbReference type="Proteomes" id="UP000321532">
    <property type="component" value="Unassembled WGS sequence"/>
</dbReference>